<dbReference type="Gene3D" id="3.60.15.10">
    <property type="entry name" value="Ribonuclease Z/Hydroxyacylglutathione hydrolase-like"/>
    <property type="match status" value="1"/>
</dbReference>
<gene>
    <name evidence="1" type="ORF">S01H4_51737</name>
</gene>
<dbReference type="EMBL" id="BART01029494">
    <property type="protein sequence ID" value="GAH01892.1"/>
    <property type="molecule type" value="Genomic_DNA"/>
</dbReference>
<accession>X1C3H6</accession>
<protein>
    <submittedName>
        <fullName evidence="1">Uncharacterized protein</fullName>
    </submittedName>
</protein>
<name>X1C3H6_9ZZZZ</name>
<dbReference type="InterPro" id="IPR036866">
    <property type="entry name" value="RibonucZ/Hydroxyglut_hydro"/>
</dbReference>
<organism evidence="1">
    <name type="scientific">marine sediment metagenome</name>
    <dbReference type="NCBI Taxonomy" id="412755"/>
    <lineage>
        <taxon>unclassified sequences</taxon>
        <taxon>metagenomes</taxon>
        <taxon>ecological metagenomes</taxon>
    </lineage>
</organism>
<dbReference type="AlphaFoldDB" id="X1C3H6"/>
<reference evidence="1" key="1">
    <citation type="journal article" date="2014" name="Front. Microbiol.">
        <title>High frequency of phylogenetically diverse reductive dehalogenase-homologous genes in deep subseafloor sedimentary metagenomes.</title>
        <authorList>
            <person name="Kawai M."/>
            <person name="Futagami T."/>
            <person name="Toyoda A."/>
            <person name="Takaki Y."/>
            <person name="Nishi S."/>
            <person name="Hori S."/>
            <person name="Arai W."/>
            <person name="Tsubouchi T."/>
            <person name="Morono Y."/>
            <person name="Uchiyama I."/>
            <person name="Ito T."/>
            <person name="Fujiyama A."/>
            <person name="Inagaki F."/>
            <person name="Takami H."/>
        </authorList>
    </citation>
    <scope>NUCLEOTIDE SEQUENCE</scope>
    <source>
        <strain evidence="1">Expedition CK06-06</strain>
    </source>
</reference>
<comment type="caution">
    <text evidence="1">The sequence shown here is derived from an EMBL/GenBank/DDBJ whole genome shotgun (WGS) entry which is preliminary data.</text>
</comment>
<feature type="non-terminal residue" evidence="1">
    <location>
        <position position="1"/>
    </location>
</feature>
<proteinExistence type="predicted"/>
<evidence type="ECO:0000313" key="1">
    <source>
        <dbReference type="EMBL" id="GAH01892.1"/>
    </source>
</evidence>
<sequence length="41" mass="4300">KVSHHGATNGTDEILLEKVKPEVAVVSVGQKIATAIPLAMF</sequence>